<reference evidence="3 4" key="1">
    <citation type="submission" date="2016-07" db="EMBL/GenBank/DDBJ databases">
        <title>Draft genome of the white-rot fungus Obba rivulosa 3A-2.</title>
        <authorList>
            <consortium name="DOE Joint Genome Institute"/>
            <person name="Miettinen O."/>
            <person name="Riley R."/>
            <person name="Acob R."/>
            <person name="Barry K."/>
            <person name="Cullen D."/>
            <person name="De Vries R."/>
            <person name="Hainaut M."/>
            <person name="Hatakka A."/>
            <person name="Henrissat B."/>
            <person name="Hilden K."/>
            <person name="Kuo R."/>
            <person name="Labutti K."/>
            <person name="Lipzen A."/>
            <person name="Makela M.R."/>
            <person name="Sandor L."/>
            <person name="Spatafora J.W."/>
            <person name="Grigoriev I.V."/>
            <person name="Hibbett D.S."/>
        </authorList>
    </citation>
    <scope>NUCLEOTIDE SEQUENCE [LARGE SCALE GENOMIC DNA]</scope>
    <source>
        <strain evidence="3 4">3A-2</strain>
    </source>
</reference>
<gene>
    <name evidence="3" type="ORF">OBBRIDRAFT_787973</name>
</gene>
<dbReference type="EMBL" id="KV722334">
    <property type="protein sequence ID" value="OCH95763.1"/>
    <property type="molecule type" value="Genomic_DNA"/>
</dbReference>
<feature type="compositionally biased region" description="Low complexity" evidence="2">
    <location>
        <begin position="585"/>
        <end position="602"/>
    </location>
</feature>
<dbReference type="PANTHER" id="PTHR38120:SF1">
    <property type="entry name" value="M PROTEIN, SEROTYPE 2.1"/>
    <property type="match status" value="1"/>
</dbReference>
<feature type="compositionally biased region" description="Polar residues" evidence="2">
    <location>
        <begin position="334"/>
        <end position="344"/>
    </location>
</feature>
<feature type="region of interest" description="Disordered" evidence="2">
    <location>
        <begin position="213"/>
        <end position="235"/>
    </location>
</feature>
<evidence type="ECO:0000256" key="1">
    <source>
        <dbReference type="SAM" id="Coils"/>
    </source>
</evidence>
<feature type="compositionally biased region" description="Basic and acidic residues" evidence="2">
    <location>
        <begin position="810"/>
        <end position="820"/>
    </location>
</feature>
<name>A0A8E2DU83_9APHY</name>
<feature type="compositionally biased region" description="Polar residues" evidence="2">
    <location>
        <begin position="560"/>
        <end position="584"/>
    </location>
</feature>
<feature type="compositionally biased region" description="Basic and acidic residues" evidence="2">
    <location>
        <begin position="79"/>
        <end position="89"/>
    </location>
</feature>
<accession>A0A8E2DU83</accession>
<feature type="compositionally biased region" description="Polar residues" evidence="2">
    <location>
        <begin position="1"/>
        <end position="12"/>
    </location>
</feature>
<organism evidence="3 4">
    <name type="scientific">Obba rivulosa</name>
    <dbReference type="NCBI Taxonomy" id="1052685"/>
    <lineage>
        <taxon>Eukaryota</taxon>
        <taxon>Fungi</taxon>
        <taxon>Dikarya</taxon>
        <taxon>Basidiomycota</taxon>
        <taxon>Agaricomycotina</taxon>
        <taxon>Agaricomycetes</taxon>
        <taxon>Polyporales</taxon>
        <taxon>Gelatoporiaceae</taxon>
        <taxon>Obba</taxon>
    </lineage>
</organism>
<evidence type="ECO:0000313" key="3">
    <source>
        <dbReference type="EMBL" id="OCH95763.1"/>
    </source>
</evidence>
<dbReference type="PANTHER" id="PTHR38120">
    <property type="entry name" value="EXPRESSED PROTEIN"/>
    <property type="match status" value="1"/>
</dbReference>
<feature type="region of interest" description="Disordered" evidence="2">
    <location>
        <begin position="1"/>
        <end position="89"/>
    </location>
</feature>
<dbReference type="AlphaFoldDB" id="A0A8E2DU83"/>
<feature type="compositionally biased region" description="Low complexity" evidence="2">
    <location>
        <begin position="689"/>
        <end position="698"/>
    </location>
</feature>
<keyword evidence="1" id="KW-0175">Coiled coil</keyword>
<feature type="coiled-coil region" evidence="1">
    <location>
        <begin position="264"/>
        <end position="298"/>
    </location>
</feature>
<feature type="region of interest" description="Disordered" evidence="2">
    <location>
        <begin position="741"/>
        <end position="774"/>
    </location>
</feature>
<protein>
    <submittedName>
        <fullName evidence="3">Uncharacterized protein</fullName>
    </submittedName>
</protein>
<feature type="compositionally biased region" description="Low complexity" evidence="2">
    <location>
        <begin position="15"/>
        <end position="54"/>
    </location>
</feature>
<evidence type="ECO:0000256" key="2">
    <source>
        <dbReference type="SAM" id="MobiDB-lite"/>
    </source>
</evidence>
<feature type="region of interest" description="Disordered" evidence="2">
    <location>
        <begin position="310"/>
        <end position="412"/>
    </location>
</feature>
<dbReference type="Proteomes" id="UP000250043">
    <property type="component" value="Unassembled WGS sequence"/>
</dbReference>
<feature type="compositionally biased region" description="Low complexity" evidence="2">
    <location>
        <begin position="741"/>
        <end position="758"/>
    </location>
</feature>
<sequence>MATTATSRVTHSATRRSSPTAPGTSSPSTSSISRGATARSAVSSRVSATPAARRASVKAPTPPAPQANGETRESLSASLKRETEKKEQLLVQVQDKDQTITNLRTENDQLTSSLNAAESRLAELYADQGRMEEEMAARIEVIEKLRTQVRELEKEKRDVHRRYNEQTATFEAERQAFYDNEQHLKSRIQSLMQARKQPQPVLTSPSVVSVVDSETEVEEEPAEALPPSIKQDMNDPEQEPAEMTALKLELSTLSTSYTSLQSTLQLLQTQLVDLKRVNNELQEENESYNILLREKTLNGQFDVLRMGGATLTSDGSGSDGGDEDASLDGRHGESYNSRNTSRSTLDPVDELAEEPEEQPELDPEFRQDFDQEPRSLEPSTRGGRRHRKQSSASRSPAPRGESLANLPITGPGLDLAAELGRAENKDILDGQATFDNDRSVLNGKGRKGKKNSTSDRHGAVSSSSDPTGAEVVPNDIDALRSEVKSLKDANRALSLYASKIIDRIISQEGFEHVLAVDYDKLSTPPTTAGPGPTTFTNIPKSPSTATFHNQHQRKGRPQSAVFSSNATSPPQERLTTFSNSPQMLSPTPSSPGSSASNPPASTRASRRSLSFDWKSFSMFGGDKKPEPSANLRPLTLRAGAPPVTGARKLDTLEDEDDRRERERLNATMKLMGIEKPLSPAMPSMGKSYSSPANPNAASEGRSSRPPSILTPGTAVPPGPVPPTSASAATSRFSFFRRASMLVSGSDASSSQTSSGQGSPHVPGSGAATPNLTQEALEHAEAENTLAALDAHERQLSVEIAKGGSGGFTEIVRRNRDGDRRSSRRSGGSGSTVWSAGMSKTEDGDE</sequence>
<feature type="region of interest" description="Disordered" evidence="2">
    <location>
        <begin position="522"/>
        <end position="727"/>
    </location>
</feature>
<proteinExistence type="predicted"/>
<evidence type="ECO:0000313" key="4">
    <source>
        <dbReference type="Proteomes" id="UP000250043"/>
    </source>
</evidence>
<keyword evidence="4" id="KW-1185">Reference proteome</keyword>
<feature type="compositionally biased region" description="Basic and acidic residues" evidence="2">
    <location>
        <begin position="363"/>
        <end position="375"/>
    </location>
</feature>
<dbReference type="OrthoDB" id="2121319at2759"/>
<feature type="region of interest" description="Disordered" evidence="2">
    <location>
        <begin position="427"/>
        <end position="473"/>
    </location>
</feature>
<feature type="compositionally biased region" description="Acidic residues" evidence="2">
    <location>
        <begin position="213"/>
        <end position="222"/>
    </location>
</feature>
<feature type="compositionally biased region" description="Low complexity" evidence="2">
    <location>
        <begin position="523"/>
        <end position="536"/>
    </location>
</feature>
<feature type="compositionally biased region" description="Polar residues" evidence="2">
    <location>
        <begin position="537"/>
        <end position="549"/>
    </location>
</feature>
<feature type="region of interest" description="Disordered" evidence="2">
    <location>
        <begin position="798"/>
        <end position="845"/>
    </location>
</feature>
<feature type="compositionally biased region" description="Acidic residues" evidence="2">
    <location>
        <begin position="347"/>
        <end position="362"/>
    </location>
</feature>